<evidence type="ECO:0000256" key="1">
    <source>
        <dbReference type="SAM" id="MobiDB-lite"/>
    </source>
</evidence>
<sequence length="126" mass="12511">MTESGDVDLNPGAARQAGDQARDSERLAAMRAAFGGVGGARGLFGDVPGGDLAERALESAAATMADELGRTGLTVQDISDSAYLMAEIADETDQAAHGRLVAAGAAAQRRSPAPGGAPAPSTNGSE</sequence>
<feature type="compositionally biased region" description="Low complexity" evidence="1">
    <location>
        <begin position="99"/>
        <end position="120"/>
    </location>
</feature>
<dbReference type="Proteomes" id="UP001183420">
    <property type="component" value="Unassembled WGS sequence"/>
</dbReference>
<feature type="region of interest" description="Disordered" evidence="1">
    <location>
        <begin position="1"/>
        <end position="24"/>
    </location>
</feature>
<feature type="region of interest" description="Disordered" evidence="1">
    <location>
        <begin position="99"/>
        <end position="126"/>
    </location>
</feature>
<reference evidence="3" key="1">
    <citation type="submission" date="2023-07" db="EMBL/GenBank/DDBJ databases">
        <title>30 novel species of actinomycetes from the DSMZ collection.</title>
        <authorList>
            <person name="Nouioui I."/>
        </authorList>
    </citation>
    <scope>NUCLEOTIDE SEQUENCE [LARGE SCALE GENOMIC DNA]</scope>
    <source>
        <strain evidence="3">DSM 44918</strain>
    </source>
</reference>
<proteinExistence type="predicted"/>
<gene>
    <name evidence="2" type="ORF">RNC47_10740</name>
</gene>
<dbReference type="EMBL" id="JAVREM010000008">
    <property type="protein sequence ID" value="MDT0318814.1"/>
    <property type="molecule type" value="Genomic_DNA"/>
</dbReference>
<protein>
    <submittedName>
        <fullName evidence="2">Uncharacterized protein</fullName>
    </submittedName>
</protein>
<evidence type="ECO:0000313" key="3">
    <source>
        <dbReference type="Proteomes" id="UP001183420"/>
    </source>
</evidence>
<comment type="caution">
    <text evidence="2">The sequence shown here is derived from an EMBL/GenBank/DDBJ whole genome shotgun (WGS) entry which is preliminary data.</text>
</comment>
<organism evidence="2 3">
    <name type="scientific">Streptomyces millisiae</name>
    <dbReference type="NCBI Taxonomy" id="3075542"/>
    <lineage>
        <taxon>Bacteria</taxon>
        <taxon>Bacillati</taxon>
        <taxon>Actinomycetota</taxon>
        <taxon>Actinomycetes</taxon>
        <taxon>Kitasatosporales</taxon>
        <taxon>Streptomycetaceae</taxon>
        <taxon>Streptomyces</taxon>
    </lineage>
</organism>
<name>A0ABU2LML7_9ACTN</name>
<evidence type="ECO:0000313" key="2">
    <source>
        <dbReference type="EMBL" id="MDT0318814.1"/>
    </source>
</evidence>
<dbReference type="RefSeq" id="WP_311597714.1">
    <property type="nucleotide sequence ID" value="NZ_JAVREM010000008.1"/>
</dbReference>
<keyword evidence="3" id="KW-1185">Reference proteome</keyword>
<accession>A0ABU2LML7</accession>